<comment type="caution">
    <text evidence="2">The sequence shown here is derived from an EMBL/GenBank/DDBJ whole genome shotgun (WGS) entry which is preliminary data.</text>
</comment>
<name>A0A538SHL8_UNCEI</name>
<feature type="transmembrane region" description="Helical" evidence="1">
    <location>
        <begin position="238"/>
        <end position="260"/>
    </location>
</feature>
<dbReference type="EMBL" id="VBOS01000398">
    <property type="protein sequence ID" value="TMQ50872.1"/>
    <property type="molecule type" value="Genomic_DNA"/>
</dbReference>
<proteinExistence type="predicted"/>
<keyword evidence="1" id="KW-0472">Membrane</keyword>
<accession>A0A538SHL8</accession>
<keyword evidence="1" id="KW-1133">Transmembrane helix</keyword>
<evidence type="ECO:0000256" key="1">
    <source>
        <dbReference type="SAM" id="Phobius"/>
    </source>
</evidence>
<evidence type="ECO:0000313" key="2">
    <source>
        <dbReference type="EMBL" id="TMQ50872.1"/>
    </source>
</evidence>
<feature type="transmembrane region" description="Helical" evidence="1">
    <location>
        <begin position="114"/>
        <end position="144"/>
    </location>
</feature>
<keyword evidence="1" id="KW-0812">Transmembrane</keyword>
<dbReference type="Proteomes" id="UP000317716">
    <property type="component" value="Unassembled WGS sequence"/>
</dbReference>
<protein>
    <recommendedName>
        <fullName evidence="4">Yip1 domain-containing protein</fullName>
    </recommendedName>
</protein>
<organism evidence="2 3">
    <name type="scientific">Eiseniibacteriota bacterium</name>
    <dbReference type="NCBI Taxonomy" id="2212470"/>
    <lineage>
        <taxon>Bacteria</taxon>
        <taxon>Candidatus Eiseniibacteriota</taxon>
    </lineage>
</organism>
<reference evidence="2 3" key="1">
    <citation type="journal article" date="2019" name="Nat. Microbiol.">
        <title>Mediterranean grassland soil C-N compound turnover is dependent on rainfall and depth, and is mediated by genomically divergent microorganisms.</title>
        <authorList>
            <person name="Diamond S."/>
            <person name="Andeer P.F."/>
            <person name="Li Z."/>
            <person name="Crits-Christoph A."/>
            <person name="Burstein D."/>
            <person name="Anantharaman K."/>
            <person name="Lane K.R."/>
            <person name="Thomas B.C."/>
            <person name="Pan C."/>
            <person name="Northen T.R."/>
            <person name="Banfield J.F."/>
        </authorList>
    </citation>
    <scope>NUCLEOTIDE SEQUENCE [LARGE SCALE GENOMIC DNA]</scope>
    <source>
        <strain evidence="2">WS_2</strain>
    </source>
</reference>
<evidence type="ECO:0000313" key="3">
    <source>
        <dbReference type="Proteomes" id="UP000317716"/>
    </source>
</evidence>
<feature type="transmembrane region" description="Helical" evidence="1">
    <location>
        <begin position="211"/>
        <end position="231"/>
    </location>
</feature>
<evidence type="ECO:0008006" key="4">
    <source>
        <dbReference type="Google" id="ProtNLM"/>
    </source>
</evidence>
<gene>
    <name evidence="2" type="ORF">E6K72_11070</name>
</gene>
<feature type="transmembrane region" description="Helical" evidence="1">
    <location>
        <begin position="56"/>
        <end position="75"/>
    </location>
</feature>
<sequence>MLPSDSPTPAAPQAPAVVPVAAPSAEPGSPSPIQRAIAIFVRPVAAWGGLRERSQWWIPMLGVLLVTLVGSVLIYHRAQIPTIMDAMEEKVSSGQMTAEQLQRIEDFYSGPAGLAITIGTTAVSLAAVPLIIGLLIWFAVGFVLGSPFRYRHALEVATWSSLVSVPPVILWDALAWIRQSMHGVHVGFGVLLPDAGPEDKLLRALGVFLDWIGPFGIWHVAVAVLGAAYLSGAPRKSVAWALGALYVVSGLIAAGLAALIPGGA</sequence>
<dbReference type="AlphaFoldDB" id="A0A538SHL8"/>